<name>A0ABV6CHT7_9RHOB</name>
<feature type="chain" id="PRO_5045101094" description="T9SS C-terminal target domain-containing protein" evidence="1">
    <location>
        <begin position="26"/>
        <end position="303"/>
    </location>
</feature>
<keyword evidence="3" id="KW-1185">Reference proteome</keyword>
<evidence type="ECO:0000313" key="3">
    <source>
        <dbReference type="Proteomes" id="UP001589795"/>
    </source>
</evidence>
<organism evidence="2 3">
    <name type="scientific">Paracoccus rhizosphaerae</name>
    <dbReference type="NCBI Taxonomy" id="1133347"/>
    <lineage>
        <taxon>Bacteria</taxon>
        <taxon>Pseudomonadati</taxon>
        <taxon>Pseudomonadota</taxon>
        <taxon>Alphaproteobacteria</taxon>
        <taxon>Rhodobacterales</taxon>
        <taxon>Paracoccaceae</taxon>
        <taxon>Paracoccus</taxon>
    </lineage>
</organism>
<feature type="signal peptide" evidence="1">
    <location>
        <begin position="1"/>
        <end position="25"/>
    </location>
</feature>
<protein>
    <recommendedName>
        <fullName evidence="4">T9SS C-terminal target domain-containing protein</fullName>
    </recommendedName>
</protein>
<dbReference type="InterPro" id="IPR036514">
    <property type="entry name" value="SGNH_hydro_sf"/>
</dbReference>
<dbReference type="Proteomes" id="UP001589795">
    <property type="component" value="Unassembled WGS sequence"/>
</dbReference>
<evidence type="ECO:0008006" key="4">
    <source>
        <dbReference type="Google" id="ProtNLM"/>
    </source>
</evidence>
<evidence type="ECO:0000313" key="2">
    <source>
        <dbReference type="EMBL" id="MFC0200293.1"/>
    </source>
</evidence>
<dbReference type="RefSeq" id="WP_265507543.1">
    <property type="nucleotide sequence ID" value="NZ_JAOTBE010000035.1"/>
</dbReference>
<gene>
    <name evidence="2" type="ORF">ACFFIZ_08150</name>
</gene>
<dbReference type="EMBL" id="JBHLWQ010000067">
    <property type="protein sequence ID" value="MFC0200293.1"/>
    <property type="molecule type" value="Genomic_DNA"/>
</dbReference>
<proteinExistence type="predicted"/>
<sequence length="303" mass="33788">MIRHTLRSLASCALAWLATTAPLHATEPRDSARVFFFGNSLIHHLTDTDETTVPHWLALMARHDGRDFAANGRWGFPREFAAELPPSPQWHLSQVPSAWDGSGGFGDGRFDTIVLNPENFIQYDGAAKPYPNDNPDGLTPLGVTLQILDWSRANTKDQVFFIYEGWADLHPFADALPARPRELRRYYRHAQRGYAAWYDDYVARLAEARPDADIRLIPVGRVMARLLSEEPLSAIPSDALYSDLSPHGTQTTYLLAAMITYAGIFGVRPPAGLDLPDTIDPHFAASYEATARRIEDIMLTGTN</sequence>
<accession>A0ABV6CHT7</accession>
<comment type="caution">
    <text evidence="2">The sequence shown here is derived from an EMBL/GenBank/DDBJ whole genome shotgun (WGS) entry which is preliminary data.</text>
</comment>
<dbReference type="Gene3D" id="3.40.50.1110">
    <property type="entry name" value="SGNH hydrolase"/>
    <property type="match status" value="1"/>
</dbReference>
<evidence type="ECO:0000256" key="1">
    <source>
        <dbReference type="SAM" id="SignalP"/>
    </source>
</evidence>
<reference evidence="2 3" key="1">
    <citation type="submission" date="2024-09" db="EMBL/GenBank/DDBJ databases">
        <authorList>
            <person name="Sun Q."/>
            <person name="Mori K."/>
        </authorList>
    </citation>
    <scope>NUCLEOTIDE SEQUENCE [LARGE SCALE GENOMIC DNA]</scope>
    <source>
        <strain evidence="2 3">CCM 7904</strain>
    </source>
</reference>
<keyword evidence="1" id="KW-0732">Signal</keyword>